<proteinExistence type="predicted"/>
<feature type="non-terminal residue" evidence="2">
    <location>
        <position position="23"/>
    </location>
</feature>
<feature type="compositionally biased region" description="Basic residues" evidence="1">
    <location>
        <begin position="1"/>
        <end position="17"/>
    </location>
</feature>
<dbReference type="AlphaFoldDB" id="A0A6J4LTC3"/>
<evidence type="ECO:0000313" key="2">
    <source>
        <dbReference type="EMBL" id="CAA9341233.1"/>
    </source>
</evidence>
<evidence type="ECO:0000256" key="1">
    <source>
        <dbReference type="SAM" id="MobiDB-lite"/>
    </source>
</evidence>
<feature type="non-terminal residue" evidence="2">
    <location>
        <position position="1"/>
    </location>
</feature>
<protein>
    <submittedName>
        <fullName evidence="2">Uncharacterized protein</fullName>
    </submittedName>
</protein>
<sequence>DRHGRAAGRPARRRRPHPAAAPP</sequence>
<name>A0A6J4LTC3_9ACTN</name>
<reference evidence="2" key="1">
    <citation type="submission" date="2020-02" db="EMBL/GenBank/DDBJ databases">
        <authorList>
            <person name="Meier V. D."/>
        </authorList>
    </citation>
    <scope>NUCLEOTIDE SEQUENCE</scope>
    <source>
        <strain evidence="2">AVDCRST_MAG16</strain>
    </source>
</reference>
<gene>
    <name evidence="2" type="ORF">AVDCRST_MAG16-1836</name>
</gene>
<organism evidence="2">
    <name type="scientific">uncultured Frankineae bacterium</name>
    <dbReference type="NCBI Taxonomy" id="437475"/>
    <lineage>
        <taxon>Bacteria</taxon>
        <taxon>Bacillati</taxon>
        <taxon>Actinomycetota</taxon>
        <taxon>Actinomycetes</taxon>
        <taxon>Frankiales</taxon>
        <taxon>environmental samples</taxon>
    </lineage>
</organism>
<accession>A0A6J4LTC3</accession>
<dbReference type="EMBL" id="CADCUE010000163">
    <property type="protein sequence ID" value="CAA9341233.1"/>
    <property type="molecule type" value="Genomic_DNA"/>
</dbReference>
<feature type="region of interest" description="Disordered" evidence="1">
    <location>
        <begin position="1"/>
        <end position="23"/>
    </location>
</feature>